<name>D9PFV5_9ZZZZ</name>
<organism evidence="1">
    <name type="scientific">sediment metagenome</name>
    <dbReference type="NCBI Taxonomy" id="749907"/>
    <lineage>
        <taxon>unclassified sequences</taxon>
        <taxon>metagenomes</taxon>
        <taxon>ecological metagenomes</taxon>
    </lineage>
</organism>
<accession>D9PFV5</accession>
<protein>
    <submittedName>
        <fullName evidence="1">Uncharacterized protein</fullName>
    </submittedName>
</protein>
<evidence type="ECO:0000313" key="1">
    <source>
        <dbReference type="EMBL" id="EFK97560.1"/>
    </source>
</evidence>
<reference evidence="1" key="2">
    <citation type="journal article" date="2011" name="Microb. Ecol.">
        <title>Taxonomic and Functional Metagenomic Profiling of the Microbial Community in the Anoxic Sediment of a Sub-saline Shallow Lake (Laguna de Carrizo, Central Spain).</title>
        <authorList>
            <person name="Ferrer M."/>
            <person name="Guazzaroni M.E."/>
            <person name="Richter M."/>
            <person name="Garcia-Salamanca A."/>
            <person name="Yarza P."/>
            <person name="Suarez-Suarez A."/>
            <person name="Solano J."/>
            <person name="Alcaide M."/>
            <person name="van Dillewijn P."/>
            <person name="Molina-Henares M.A."/>
            <person name="Lopez-Cortes N."/>
            <person name="Al-Ramahi Y."/>
            <person name="Guerrero C."/>
            <person name="Acosta A."/>
            <person name="de Eugenio L.I."/>
            <person name="Martinez V."/>
            <person name="Marques S."/>
            <person name="Rojo F."/>
            <person name="Santero E."/>
            <person name="Genilloud O."/>
            <person name="Perez-Perez J."/>
            <person name="Rossello-Mora R."/>
            <person name="Ramos J.L."/>
        </authorList>
    </citation>
    <scope>NUCLEOTIDE SEQUENCE</scope>
</reference>
<sequence length="123" mass="14373">MRLQWNFYERAINNYSIIMRIMSNVEEDMLVSYIPKVFVEESFFDMCKIMIDDDGTVHEGFYSIDDTLHNLGYTSISTLSGNSSTPSLIDDVFGYGILYIYPLRKELKTIGYLVLGKRYYMDI</sequence>
<proteinExistence type="predicted"/>
<feature type="non-terminal residue" evidence="1">
    <location>
        <position position="123"/>
    </location>
</feature>
<dbReference type="EMBL" id="ADZX01000128">
    <property type="protein sequence ID" value="EFK97560.1"/>
    <property type="molecule type" value="Genomic_DNA"/>
</dbReference>
<dbReference type="AlphaFoldDB" id="D9PFV5"/>
<gene>
    <name evidence="1" type="ORF">LDC_0400</name>
</gene>
<reference evidence="1" key="1">
    <citation type="submission" date="2010-07" db="EMBL/GenBank/DDBJ databases">
        <authorList>
            <consortium name="CONSOLIDER consortium CSD2007-00005"/>
            <person name="Guazzaroni M.-E."/>
            <person name="Richter M."/>
            <person name="Garcia-Salamanca A."/>
            <person name="Yarza P."/>
            <person name="Ferrer M."/>
        </authorList>
    </citation>
    <scope>NUCLEOTIDE SEQUENCE</scope>
</reference>
<comment type="caution">
    <text evidence="1">The sequence shown here is derived from an EMBL/GenBank/DDBJ whole genome shotgun (WGS) entry which is preliminary data.</text>
</comment>